<evidence type="ECO:0000256" key="3">
    <source>
        <dbReference type="ARBA" id="ARBA00006958"/>
    </source>
</evidence>
<comment type="caution">
    <text evidence="9">The sequence shown here is derived from an EMBL/GenBank/DDBJ whole genome shotgun (WGS) entry which is preliminary data.</text>
</comment>
<evidence type="ECO:0000256" key="6">
    <source>
        <dbReference type="ARBA" id="ARBA00022801"/>
    </source>
</evidence>
<evidence type="ECO:0000256" key="7">
    <source>
        <dbReference type="ARBA" id="ARBA00023242"/>
    </source>
</evidence>
<evidence type="ECO:0000313" key="9">
    <source>
        <dbReference type="EMBL" id="KAL2645339.1"/>
    </source>
</evidence>
<evidence type="ECO:0000256" key="5">
    <source>
        <dbReference type="ARBA" id="ARBA00022723"/>
    </source>
</evidence>
<protein>
    <recommendedName>
        <fullName evidence="8">DDE Tnp4 domain-containing protein</fullName>
    </recommendedName>
</protein>
<dbReference type="InterPro" id="IPR027806">
    <property type="entry name" value="HARBI1_dom"/>
</dbReference>
<gene>
    <name evidence="9" type="ORF">R1flu_012926</name>
</gene>
<reference evidence="9 10" key="1">
    <citation type="submission" date="2024-09" db="EMBL/GenBank/DDBJ databases">
        <title>Chromosome-scale assembly of Riccia fluitans.</title>
        <authorList>
            <person name="Paukszto L."/>
            <person name="Sawicki J."/>
            <person name="Karawczyk K."/>
            <person name="Piernik-Szablinska J."/>
            <person name="Szczecinska M."/>
            <person name="Mazdziarz M."/>
        </authorList>
    </citation>
    <scope>NUCLEOTIDE SEQUENCE [LARGE SCALE GENOMIC DNA]</scope>
    <source>
        <strain evidence="9">Rf_01</strain>
        <tissue evidence="9">Aerial parts of the thallus</tissue>
    </source>
</reference>
<dbReference type="GO" id="GO:0005634">
    <property type="term" value="C:nucleus"/>
    <property type="evidence" value="ECO:0007669"/>
    <property type="project" value="UniProtKB-SubCell"/>
</dbReference>
<evidence type="ECO:0000313" key="10">
    <source>
        <dbReference type="Proteomes" id="UP001605036"/>
    </source>
</evidence>
<dbReference type="GO" id="GO:0016787">
    <property type="term" value="F:hydrolase activity"/>
    <property type="evidence" value="ECO:0007669"/>
    <property type="project" value="UniProtKB-KW"/>
</dbReference>
<dbReference type="Proteomes" id="UP001605036">
    <property type="component" value="Unassembled WGS sequence"/>
</dbReference>
<evidence type="ECO:0000259" key="8">
    <source>
        <dbReference type="Pfam" id="PF13359"/>
    </source>
</evidence>
<dbReference type="GO" id="GO:0046872">
    <property type="term" value="F:metal ion binding"/>
    <property type="evidence" value="ECO:0007669"/>
    <property type="project" value="UniProtKB-KW"/>
</dbReference>
<dbReference type="PANTHER" id="PTHR22930">
    <property type="match status" value="1"/>
</dbReference>
<evidence type="ECO:0000256" key="2">
    <source>
        <dbReference type="ARBA" id="ARBA00004123"/>
    </source>
</evidence>
<accession>A0ABD1ZD90</accession>
<feature type="domain" description="DDE Tnp4" evidence="8">
    <location>
        <begin position="176"/>
        <end position="342"/>
    </location>
</feature>
<evidence type="ECO:0000256" key="1">
    <source>
        <dbReference type="ARBA" id="ARBA00001968"/>
    </source>
</evidence>
<comment type="similarity">
    <text evidence="3">Belongs to the HARBI1 family.</text>
</comment>
<comment type="subcellular location">
    <subcellularLocation>
        <location evidence="2">Nucleus</location>
    </subcellularLocation>
</comment>
<comment type="cofactor">
    <cofactor evidence="1">
        <name>a divalent metal cation</name>
        <dbReference type="ChEBI" id="CHEBI:60240"/>
    </cofactor>
</comment>
<dbReference type="PANTHER" id="PTHR22930:SF85">
    <property type="entry name" value="GH03217P-RELATED"/>
    <property type="match status" value="1"/>
</dbReference>
<dbReference type="InterPro" id="IPR045249">
    <property type="entry name" value="HARBI1-like"/>
</dbReference>
<keyword evidence="6" id="KW-0378">Hydrolase</keyword>
<sequence>MCSTRSRKIKRPIMDVYLPVTQILQTCLIHASMTEQRRWWVMCWSREWFRTYLGGVYGDNRWQCMIHMKKTSFFLLLSFLEDGLRKQNTRYRPCLPLDLKLSIILHRLGHGTSYFTLGELFGCGEATVHQVLLEGVPLICRVLGPLFLAWPSPDECRQISAGFEAKCKLVNCHGAIDCSHIRIRAPLGQTIAEDYVNRKKLHSIVLQAVVDFQGTILDCFVGMPGVANDHRVLKNSGFLHRISSGEILQTPKVELLTGFQLKPYILGDGGYTTTPWLMSPYRLRPAAPAHIAVFNDALVQGRLIVEQVFGCLKGRWRLLDLGISFGLEWAPHIVHVACILHNFLIRNGDVLERQEEYGQQAAEVPNEQQNEGATDYVDSVREVIASDLCLIQG</sequence>
<keyword evidence="7" id="KW-0539">Nucleus</keyword>
<keyword evidence="5" id="KW-0479">Metal-binding</keyword>
<organism evidence="9 10">
    <name type="scientific">Riccia fluitans</name>
    <dbReference type="NCBI Taxonomy" id="41844"/>
    <lineage>
        <taxon>Eukaryota</taxon>
        <taxon>Viridiplantae</taxon>
        <taxon>Streptophyta</taxon>
        <taxon>Embryophyta</taxon>
        <taxon>Marchantiophyta</taxon>
        <taxon>Marchantiopsida</taxon>
        <taxon>Marchantiidae</taxon>
        <taxon>Marchantiales</taxon>
        <taxon>Ricciaceae</taxon>
        <taxon>Riccia</taxon>
    </lineage>
</organism>
<dbReference type="AlphaFoldDB" id="A0ABD1ZD90"/>
<name>A0ABD1ZD90_9MARC</name>
<evidence type="ECO:0000256" key="4">
    <source>
        <dbReference type="ARBA" id="ARBA00022722"/>
    </source>
</evidence>
<keyword evidence="10" id="KW-1185">Reference proteome</keyword>
<proteinExistence type="inferred from homology"/>
<dbReference type="EMBL" id="JBHFFA010000002">
    <property type="protein sequence ID" value="KAL2645339.1"/>
    <property type="molecule type" value="Genomic_DNA"/>
</dbReference>
<dbReference type="Pfam" id="PF13359">
    <property type="entry name" value="DDE_Tnp_4"/>
    <property type="match status" value="1"/>
</dbReference>
<keyword evidence="4" id="KW-0540">Nuclease</keyword>
<dbReference type="GO" id="GO:0004518">
    <property type="term" value="F:nuclease activity"/>
    <property type="evidence" value="ECO:0007669"/>
    <property type="project" value="UniProtKB-KW"/>
</dbReference>